<accession>A0A2G8RNZ8</accession>
<dbReference type="EMBL" id="AYKW01000068">
    <property type="protein sequence ID" value="PIL23245.1"/>
    <property type="molecule type" value="Genomic_DNA"/>
</dbReference>
<reference evidence="1 2" key="1">
    <citation type="journal article" date="2015" name="Sci. Rep.">
        <title>Chromosome-level genome map provides insights into diverse defense mechanisms in the medicinal fungus Ganoderma sinense.</title>
        <authorList>
            <person name="Zhu Y."/>
            <person name="Xu J."/>
            <person name="Sun C."/>
            <person name="Zhou S."/>
            <person name="Xu H."/>
            <person name="Nelson D.R."/>
            <person name="Qian J."/>
            <person name="Song J."/>
            <person name="Luo H."/>
            <person name="Xiang L."/>
            <person name="Li Y."/>
            <person name="Xu Z."/>
            <person name="Ji A."/>
            <person name="Wang L."/>
            <person name="Lu S."/>
            <person name="Hayward A."/>
            <person name="Sun W."/>
            <person name="Li X."/>
            <person name="Schwartz D.C."/>
            <person name="Wang Y."/>
            <person name="Chen S."/>
        </authorList>
    </citation>
    <scope>NUCLEOTIDE SEQUENCE [LARGE SCALE GENOMIC DNA]</scope>
    <source>
        <strain evidence="1 2">ZZ0214-1</strain>
    </source>
</reference>
<comment type="caution">
    <text evidence="1">The sequence shown here is derived from an EMBL/GenBank/DDBJ whole genome shotgun (WGS) entry which is preliminary data.</text>
</comment>
<protein>
    <recommendedName>
        <fullName evidence="3">F-box domain-containing protein</fullName>
    </recommendedName>
</protein>
<name>A0A2G8RNZ8_9APHY</name>
<sequence>MAPSQLNADVVAIVCDFLQVTDVSDVLSLALVSSSVRPIATRWLLRTCCVPLTSDTSIRKFHSFLFADAPARAPHVRALDINLEWPYFHQTEDHTGNVSLVLDILTSCSRIQHISIDLERALGHFGLSILRAIAAQKRLNSLNIVASVRTVIDLITEIRISCCPLRRITIHSNGYWFPDALEQFLPRIALTLEELEVYIFMVDQDYIQSSCGILTESVFTMTQYFAVRSLSTPSFHGQPLLDHFHHLFPALDTLHLGKLYNDSVREDAYPQVRTANQQAHVRSCVWKKLDLVDCDARMLYVLSLRCPIRRIMLDYCKMDEQRYAADALRENPVPHLKVTLGHGRTMVDELFTPELAGTLTHLTLCMSYYNYISIHSGPEGSCVPRLRWDDVLDKLVSTLRPLHKLTHLRIVFHAAVFVYSDAASPFAPPEEYALTLRGSTFDFDGTAASLVRPFPSLEYIFLTTCGVLSTWDDSNRHVRPMKPYERWHVPRAWRVAKPDTLGRTLQNEERVLVALHDEVAETVIRQEDLTLSQSDEEEIRKCVARG</sequence>
<dbReference type="Proteomes" id="UP000230002">
    <property type="component" value="Unassembled WGS sequence"/>
</dbReference>
<evidence type="ECO:0008006" key="3">
    <source>
        <dbReference type="Google" id="ProtNLM"/>
    </source>
</evidence>
<keyword evidence="2" id="KW-1185">Reference proteome</keyword>
<dbReference type="AlphaFoldDB" id="A0A2G8RNZ8"/>
<dbReference type="OrthoDB" id="2735574at2759"/>
<organism evidence="1 2">
    <name type="scientific">Ganoderma sinense ZZ0214-1</name>
    <dbReference type="NCBI Taxonomy" id="1077348"/>
    <lineage>
        <taxon>Eukaryota</taxon>
        <taxon>Fungi</taxon>
        <taxon>Dikarya</taxon>
        <taxon>Basidiomycota</taxon>
        <taxon>Agaricomycotina</taxon>
        <taxon>Agaricomycetes</taxon>
        <taxon>Polyporales</taxon>
        <taxon>Polyporaceae</taxon>
        <taxon>Ganoderma</taxon>
    </lineage>
</organism>
<evidence type="ECO:0000313" key="2">
    <source>
        <dbReference type="Proteomes" id="UP000230002"/>
    </source>
</evidence>
<proteinExistence type="predicted"/>
<evidence type="ECO:0000313" key="1">
    <source>
        <dbReference type="EMBL" id="PIL23245.1"/>
    </source>
</evidence>
<gene>
    <name evidence="1" type="ORF">GSI_14555</name>
</gene>